<dbReference type="PIRSF" id="PIRSF018671">
    <property type="entry name" value="UCP018671"/>
    <property type="match status" value="1"/>
</dbReference>
<comment type="caution">
    <text evidence="3">The sequence shown here is derived from an EMBL/GenBank/DDBJ whole genome shotgun (WGS) entry which is preliminary data.</text>
</comment>
<name>A0A133V6G4_9EURY</name>
<evidence type="ECO:0000313" key="3">
    <source>
        <dbReference type="EMBL" id="KXB02040.1"/>
    </source>
</evidence>
<evidence type="ECO:0000313" key="4">
    <source>
        <dbReference type="Proteomes" id="UP000070035"/>
    </source>
</evidence>
<feature type="transmembrane region" description="Helical" evidence="1">
    <location>
        <begin position="145"/>
        <end position="165"/>
    </location>
</feature>
<dbReference type="Proteomes" id="UP000070035">
    <property type="component" value="Unassembled WGS sequence"/>
</dbReference>
<evidence type="ECO:0000256" key="1">
    <source>
        <dbReference type="SAM" id="Phobius"/>
    </source>
</evidence>
<reference evidence="3 4" key="1">
    <citation type="journal article" date="2016" name="Sci. Rep.">
        <title>Metabolic traits of an uncultured archaeal lineage -MSBL1- from brine pools of the Red Sea.</title>
        <authorList>
            <person name="Mwirichia R."/>
            <person name="Alam I."/>
            <person name="Rashid M."/>
            <person name="Vinu M."/>
            <person name="Ba-Alawi W."/>
            <person name="Anthony Kamau A."/>
            <person name="Kamanda Ngugi D."/>
            <person name="Goker M."/>
            <person name="Klenk H.P."/>
            <person name="Bajic V."/>
            <person name="Stingl U."/>
        </authorList>
    </citation>
    <scope>NUCLEOTIDE SEQUENCE [LARGE SCALE GENOMIC DNA]</scope>
    <source>
        <strain evidence="3">SCGC-AAA261F17</strain>
    </source>
</reference>
<accession>A0A133V6G4</accession>
<feature type="transmembrane region" description="Helical" evidence="1">
    <location>
        <begin position="12"/>
        <end position="30"/>
    </location>
</feature>
<feature type="transmembrane region" description="Helical" evidence="1">
    <location>
        <begin position="94"/>
        <end position="114"/>
    </location>
</feature>
<feature type="transmembrane region" description="Helical" evidence="1">
    <location>
        <begin position="67"/>
        <end position="88"/>
    </location>
</feature>
<feature type="transmembrane region" description="Helical" evidence="1">
    <location>
        <begin position="36"/>
        <end position="55"/>
    </location>
</feature>
<protein>
    <recommendedName>
        <fullName evidence="2">DUF1616 domain-containing protein</fullName>
    </recommendedName>
</protein>
<dbReference type="AlphaFoldDB" id="A0A133V6G4"/>
<keyword evidence="1" id="KW-0812">Transmembrane</keyword>
<dbReference type="InterPro" id="IPR011674">
    <property type="entry name" value="DUF1616"/>
</dbReference>
<feature type="domain" description="DUF1616" evidence="2">
    <location>
        <begin position="20"/>
        <end position="277"/>
    </location>
</feature>
<keyword evidence="1" id="KW-0472">Membrane</keyword>
<sequence length="282" mass="31591">MQIDETNRDLLALDALGGVLILTILLTPTFRALRVILGVPFVLFLPGYFLVSALFPGRDDLEGIERLALSLGLSLALVPLIGLMLNYTPFGIRLWPVTLSLFGFMLAMTWIAQFRRERIAPKERFSIDFSSHLPSWGEIGGEDKLLIVGSIIAIIGAGVGASYLASNRHGEEFTEFYVLGPGGMMENYPTDLEVGGTGTVILGVVNHEYQDENYHIILTLENEPLKEIGDIQLGHGENWEKRITFQALEDGENEKLEFLLYKDDSVEPYRRLHLWLNVRVSK</sequence>
<dbReference type="PATRIC" id="fig|1698274.3.peg.153"/>
<dbReference type="Pfam" id="PF07760">
    <property type="entry name" value="DUF1616"/>
    <property type="match status" value="1"/>
</dbReference>
<organism evidence="3 4">
    <name type="scientific">candidate division MSBL1 archaeon SCGC-AAA261F17</name>
    <dbReference type="NCBI Taxonomy" id="1698274"/>
    <lineage>
        <taxon>Archaea</taxon>
        <taxon>Methanobacteriati</taxon>
        <taxon>Methanobacteriota</taxon>
        <taxon>candidate division MSBL1</taxon>
    </lineage>
</organism>
<keyword evidence="4" id="KW-1185">Reference proteome</keyword>
<keyword evidence="1" id="KW-1133">Transmembrane helix</keyword>
<dbReference type="EMBL" id="LHXY01000015">
    <property type="protein sequence ID" value="KXB02040.1"/>
    <property type="molecule type" value="Genomic_DNA"/>
</dbReference>
<evidence type="ECO:0000259" key="2">
    <source>
        <dbReference type="Pfam" id="PF07760"/>
    </source>
</evidence>
<dbReference type="InterPro" id="IPR014495">
    <property type="entry name" value="UCP018671"/>
</dbReference>
<gene>
    <name evidence="3" type="ORF">AKJ44_01485</name>
</gene>
<proteinExistence type="predicted"/>